<protein>
    <recommendedName>
        <fullName evidence="1">SGNH hydrolase-type esterase domain-containing protein</fullName>
    </recommendedName>
</protein>
<accession>A0A2U2NB85</accession>
<dbReference type="SUPFAM" id="SSF52266">
    <property type="entry name" value="SGNH hydrolase"/>
    <property type="match status" value="1"/>
</dbReference>
<proteinExistence type="predicted"/>
<gene>
    <name evidence="2" type="ORF">DF196_03825</name>
</gene>
<comment type="caution">
    <text evidence="2">The sequence shown here is derived from an EMBL/GenBank/DDBJ whole genome shotgun (WGS) entry which is preliminary data.</text>
</comment>
<dbReference type="InterPro" id="IPR036514">
    <property type="entry name" value="SGNH_hydro_sf"/>
</dbReference>
<name>A0A2U2NB85_9BIFI</name>
<dbReference type="Proteomes" id="UP000245876">
    <property type="component" value="Unassembled WGS sequence"/>
</dbReference>
<evidence type="ECO:0000259" key="1">
    <source>
        <dbReference type="Pfam" id="PF13472"/>
    </source>
</evidence>
<dbReference type="AlphaFoldDB" id="A0A2U2NB85"/>
<reference evidence="2 3" key="1">
    <citation type="journal article" date="2018" name="Int. J. Syst. Evol. Microbiol.">
        <title>Bifidobacterium callitrichidarum sp. nov. from the faeces of the emperor tamarin (Saguinus imperator).</title>
        <authorList>
            <person name="Modesto M."/>
            <person name="Michelini S."/>
            <person name="Sansosti M.C."/>
            <person name="De Filippo C."/>
            <person name="Cavalieri D."/>
            <person name="Qvirist L."/>
            <person name="Andlid T."/>
            <person name="Spiezio C."/>
            <person name="Sandri C."/>
            <person name="Pascarelli S."/>
            <person name="Sgorbati B."/>
            <person name="Mattarelli P."/>
        </authorList>
    </citation>
    <scope>NUCLEOTIDE SEQUENCE [LARGE SCALE GENOMIC DNA]</scope>
    <source>
        <strain evidence="2 3">TRI 5</strain>
    </source>
</reference>
<dbReference type="EMBL" id="QFFM01000006">
    <property type="protein sequence ID" value="PWG66382.1"/>
    <property type="molecule type" value="Genomic_DNA"/>
</dbReference>
<dbReference type="InterPro" id="IPR013830">
    <property type="entry name" value="SGNH_hydro"/>
</dbReference>
<keyword evidence="3" id="KW-1185">Reference proteome</keyword>
<dbReference type="GO" id="GO:0004622">
    <property type="term" value="F:phosphatidylcholine lysophospholipase activity"/>
    <property type="evidence" value="ECO:0007669"/>
    <property type="project" value="TreeGrafter"/>
</dbReference>
<organism evidence="2 3">
    <name type="scientific">Bifidobacterium callitrichidarum</name>
    <dbReference type="NCBI Taxonomy" id="2052941"/>
    <lineage>
        <taxon>Bacteria</taxon>
        <taxon>Bacillati</taxon>
        <taxon>Actinomycetota</taxon>
        <taxon>Actinomycetes</taxon>
        <taxon>Bifidobacteriales</taxon>
        <taxon>Bifidobacteriaceae</taxon>
        <taxon>Bifidobacterium</taxon>
    </lineage>
</organism>
<dbReference type="InterPro" id="IPR051532">
    <property type="entry name" value="Ester_Hydrolysis_Enzymes"/>
</dbReference>
<dbReference type="Gene3D" id="3.40.50.1110">
    <property type="entry name" value="SGNH hydrolase"/>
    <property type="match status" value="1"/>
</dbReference>
<dbReference type="PANTHER" id="PTHR30383">
    <property type="entry name" value="THIOESTERASE 1/PROTEASE 1/LYSOPHOSPHOLIPASE L1"/>
    <property type="match status" value="1"/>
</dbReference>
<feature type="domain" description="SGNH hydrolase-type esterase" evidence="1">
    <location>
        <begin position="150"/>
        <end position="301"/>
    </location>
</feature>
<dbReference type="Pfam" id="PF13472">
    <property type="entry name" value="Lipase_GDSL_2"/>
    <property type="match status" value="1"/>
</dbReference>
<sequence length="312" mass="33956">MCDGIHHDSGSIAAKRLPSENIARASPACGMGAALVCGGRKKSLADGVLGCVSAACWNHGVLLRHRNMQHIVVSTYLLFNMSNRAEKPAIAKEPTDMDLKQYFALEKRQKIEQFRRLNRFAKKGQIVFAGSSLAEQFPLNELMLDRGITTVMYNRGVGGFTTQEFVDNLDVLVLDLEPRKLFINIGTNDLNGADFDIDAFASRYDGIVGAIQDALPLTAIYMMAYYPVSEAMLAANGSCGAGFAHRTNARIDEANVRVRAIADARGAGYIDVTAGLRDDAGALKAESSKEGLHFYADGYAAIFDNLMRYALD</sequence>
<evidence type="ECO:0000313" key="3">
    <source>
        <dbReference type="Proteomes" id="UP000245876"/>
    </source>
</evidence>
<dbReference type="PANTHER" id="PTHR30383:SF5">
    <property type="entry name" value="SGNH HYDROLASE-TYPE ESTERASE DOMAIN-CONTAINING PROTEIN"/>
    <property type="match status" value="1"/>
</dbReference>
<evidence type="ECO:0000313" key="2">
    <source>
        <dbReference type="EMBL" id="PWG66382.1"/>
    </source>
</evidence>